<organism evidence="1 2">
    <name type="scientific">Azospirillum palustre</name>
    <dbReference type="NCBI Taxonomy" id="2044885"/>
    <lineage>
        <taxon>Bacteria</taxon>
        <taxon>Pseudomonadati</taxon>
        <taxon>Pseudomonadota</taxon>
        <taxon>Alphaproteobacteria</taxon>
        <taxon>Rhodospirillales</taxon>
        <taxon>Azospirillaceae</taxon>
        <taxon>Azospirillum</taxon>
    </lineage>
</organism>
<sequence length="413" mass="45885">MPEQTKARLRHILAGGQRHSAGAVQLIGLGTLRDRLGKRWDIVKERIYEQTERLFDRHLPPSDVWLRADDANYLVVFATLDRQAAELICGRIVSELHRMMLGNSDTSQITVRSIVTELDGNIAVEAMQLDQLIARAAQQGAASSQSETADAGDAWTAPAADAHEGGSFHPTICYRPVFDTSHKVLSTYVCHADEETKRILNTLSTDDARSEDYRFRIDMELLSQSIEIHEELYKNSFRYIQNLTVSLSTLSIGRHRRQYLARCHSIPSHLIPFIVFVIEGVPTGVPYSRISEITTTLKPYSRAVLVLLDDGAPNLAAFAQAGVRGMGITVHAGEPDARATNRLHSFGTHVQRHGMIFFVDGIRSAAMLRIAEDAGASYVAGPLIGQDTDVPGHMKRMTERELIQKSAKTARHR</sequence>
<accession>A0A2B8BDT9</accession>
<evidence type="ECO:0000313" key="2">
    <source>
        <dbReference type="Proteomes" id="UP000225379"/>
    </source>
</evidence>
<reference evidence="2" key="1">
    <citation type="submission" date="2017-10" db="EMBL/GenBank/DDBJ databases">
        <authorList>
            <person name="Kravchenko I.K."/>
            <person name="Grouzdev D.S."/>
        </authorList>
    </citation>
    <scope>NUCLEOTIDE SEQUENCE [LARGE SCALE GENOMIC DNA]</scope>
    <source>
        <strain evidence="2">B2</strain>
    </source>
</reference>
<dbReference type="Proteomes" id="UP000225379">
    <property type="component" value="Unassembled WGS sequence"/>
</dbReference>
<dbReference type="EMBL" id="PDKW01000042">
    <property type="protein sequence ID" value="PGH56075.1"/>
    <property type="molecule type" value="Genomic_DNA"/>
</dbReference>
<keyword evidence="2" id="KW-1185">Reference proteome</keyword>
<dbReference type="AlphaFoldDB" id="A0A2B8BDT9"/>
<gene>
    <name evidence="1" type="ORF">CRT60_22050</name>
</gene>
<name>A0A2B8BDT9_9PROT</name>
<protein>
    <submittedName>
        <fullName evidence="1">Uncharacterized protein</fullName>
    </submittedName>
</protein>
<comment type="caution">
    <text evidence="1">The sequence shown here is derived from an EMBL/GenBank/DDBJ whole genome shotgun (WGS) entry which is preliminary data.</text>
</comment>
<proteinExistence type="predicted"/>
<evidence type="ECO:0000313" key="1">
    <source>
        <dbReference type="EMBL" id="PGH56075.1"/>
    </source>
</evidence>
<dbReference type="OrthoDB" id="7335474at2"/>